<feature type="region of interest" description="Disordered" evidence="16">
    <location>
        <begin position="1"/>
        <end position="34"/>
    </location>
</feature>
<dbReference type="Gene3D" id="1.10.10.60">
    <property type="entry name" value="Homeodomain-like"/>
    <property type="match status" value="1"/>
</dbReference>
<keyword evidence="9" id="KW-0804">Transcription</keyword>
<comment type="similarity">
    <text evidence="2">Belongs to the paired homeobox family.</text>
</comment>
<keyword evidence="11" id="KW-0844">Vision</keyword>
<dbReference type="PROSITE" id="PS00027">
    <property type="entry name" value="HOMEOBOX_1"/>
    <property type="match status" value="1"/>
</dbReference>
<keyword evidence="4" id="KW-0217">Developmental protein</keyword>
<feature type="domain" description="OAR" evidence="18">
    <location>
        <begin position="287"/>
        <end position="300"/>
    </location>
</feature>
<dbReference type="PANTHER" id="PTHR46892:SF3">
    <property type="entry name" value="VISUAL SYSTEM HOMEOBOX 2"/>
    <property type="match status" value="1"/>
</dbReference>
<feature type="domain" description="Homeobox" evidence="17">
    <location>
        <begin position="124"/>
        <end position="184"/>
    </location>
</feature>
<dbReference type="SUPFAM" id="SSF46689">
    <property type="entry name" value="Homeodomain-like"/>
    <property type="match status" value="1"/>
</dbReference>
<feature type="compositionally biased region" description="Polar residues" evidence="16">
    <location>
        <begin position="1"/>
        <end position="27"/>
    </location>
</feature>
<accession>A0A8K0ESY1</accession>
<dbReference type="EMBL" id="OV696689">
    <property type="protein sequence ID" value="CAH1262271.1"/>
    <property type="molecule type" value="Genomic_DNA"/>
</dbReference>
<dbReference type="PROSITE" id="PS51496">
    <property type="entry name" value="CVC"/>
    <property type="match status" value="1"/>
</dbReference>
<evidence type="ECO:0000256" key="7">
    <source>
        <dbReference type="ARBA" id="ARBA00023125"/>
    </source>
</evidence>
<feature type="region of interest" description="Disordered" evidence="16">
    <location>
        <begin position="99"/>
        <end position="128"/>
    </location>
</feature>
<keyword evidence="6" id="KW-0805">Transcription regulation</keyword>
<evidence type="ECO:0000256" key="4">
    <source>
        <dbReference type="ARBA" id="ARBA00022473"/>
    </source>
</evidence>
<gene>
    <name evidence="20" type="primary">VSX2</name>
    <name evidence="20" type="ORF">BLAG_LOCUS17411</name>
</gene>
<feature type="region of interest" description="Disordered" evidence="16">
    <location>
        <begin position="245"/>
        <end position="352"/>
    </location>
</feature>
<keyword evidence="21" id="KW-1185">Reference proteome</keyword>
<feature type="compositionally biased region" description="Basic and acidic residues" evidence="16">
    <location>
        <begin position="295"/>
        <end position="313"/>
    </location>
</feature>
<evidence type="ECO:0000313" key="20">
    <source>
        <dbReference type="EMBL" id="CAH1262271.1"/>
    </source>
</evidence>
<dbReference type="CDD" id="cd00086">
    <property type="entry name" value="homeodomain"/>
    <property type="match status" value="1"/>
</dbReference>
<keyword evidence="5" id="KW-0716">Sensory transduction</keyword>
<dbReference type="InterPro" id="IPR052294">
    <property type="entry name" value="VSX_homeobox_regulators"/>
</dbReference>
<dbReference type="Pfam" id="PF00046">
    <property type="entry name" value="Homeodomain"/>
    <property type="match status" value="1"/>
</dbReference>
<evidence type="ECO:0000256" key="5">
    <source>
        <dbReference type="ARBA" id="ARBA00022606"/>
    </source>
</evidence>
<feature type="DNA-binding region" description="Homeobox" evidence="14">
    <location>
        <begin position="126"/>
        <end position="185"/>
    </location>
</feature>
<evidence type="ECO:0000313" key="21">
    <source>
        <dbReference type="Proteomes" id="UP000838412"/>
    </source>
</evidence>
<protein>
    <recommendedName>
        <fullName evidence="3">Visual system homeobox 2</fullName>
    </recommendedName>
    <alternativeName>
        <fullName evidence="12">Ceh-10 homeodomain-containing homolog</fullName>
    </alternativeName>
    <alternativeName>
        <fullName evidence="13">Homeobox protein CHX10</fullName>
    </alternativeName>
</protein>
<sequence length="352" mass="39866">MTGKTTVETQPRVSGPQATQPRRTPTAGTVMRSPFAIQELLGLGKGDDDRSKARTPVPATVHVSLPQPAFVFTRSPFLPPIHAPVSLAHKLDQQLLEAQIQGEDHRSPDLSKDVDRDRDDKKKRKKRRHRTIFTSYQLEELEKAFNEAHYPDVYAREMLAMKTDLPEDRIQVWFQNRRAKWRKKEKTWGRSSVMAEYGLYGAMVRHSLPLPESILRSAKDGIMESCAPWLLGMHKKSVEIQQALTTGGPQKSDSAEEMEETHEEAQEKERPPSVHEETTSKEEMRSNSIATLRAKAQEHHAKVLEEAERDRGTAEGCNSRPVSCRKDGSPRTPDREHGHDSDSAEEKCLDPN</sequence>
<evidence type="ECO:0000256" key="3">
    <source>
        <dbReference type="ARBA" id="ARBA00014891"/>
    </source>
</evidence>
<evidence type="ECO:0000256" key="8">
    <source>
        <dbReference type="ARBA" id="ARBA00023155"/>
    </source>
</evidence>
<dbReference type="GO" id="GO:1990837">
    <property type="term" value="F:sequence-specific double-stranded DNA binding"/>
    <property type="evidence" value="ECO:0007669"/>
    <property type="project" value="TreeGrafter"/>
</dbReference>
<evidence type="ECO:0000259" key="17">
    <source>
        <dbReference type="PROSITE" id="PS50071"/>
    </source>
</evidence>
<feature type="compositionally biased region" description="Basic and acidic residues" evidence="16">
    <location>
        <begin position="102"/>
        <end position="120"/>
    </location>
</feature>
<feature type="compositionally biased region" description="Basic and acidic residues" evidence="16">
    <location>
        <begin position="324"/>
        <end position="352"/>
    </location>
</feature>
<dbReference type="GO" id="GO:0000981">
    <property type="term" value="F:DNA-binding transcription factor activity, RNA polymerase II-specific"/>
    <property type="evidence" value="ECO:0007669"/>
    <property type="project" value="InterPro"/>
</dbReference>
<name>A0A8K0ESY1_BRALA</name>
<evidence type="ECO:0000256" key="16">
    <source>
        <dbReference type="SAM" id="MobiDB-lite"/>
    </source>
</evidence>
<evidence type="ECO:0000256" key="14">
    <source>
        <dbReference type="PROSITE-ProRule" id="PRU00108"/>
    </source>
</evidence>
<evidence type="ECO:0000256" key="6">
    <source>
        <dbReference type="ARBA" id="ARBA00023015"/>
    </source>
</evidence>
<dbReference type="PROSITE" id="PS50071">
    <property type="entry name" value="HOMEOBOX_2"/>
    <property type="match status" value="1"/>
</dbReference>
<dbReference type="GO" id="GO:0005634">
    <property type="term" value="C:nucleus"/>
    <property type="evidence" value="ECO:0007669"/>
    <property type="project" value="UniProtKB-SubCell"/>
</dbReference>
<evidence type="ECO:0000256" key="11">
    <source>
        <dbReference type="ARBA" id="ARBA00023305"/>
    </source>
</evidence>
<organism evidence="20 21">
    <name type="scientific">Branchiostoma lanceolatum</name>
    <name type="common">Common lancelet</name>
    <name type="synonym">Amphioxus lanceolatum</name>
    <dbReference type="NCBI Taxonomy" id="7740"/>
    <lineage>
        <taxon>Eukaryota</taxon>
        <taxon>Metazoa</taxon>
        <taxon>Chordata</taxon>
        <taxon>Cephalochordata</taxon>
        <taxon>Leptocardii</taxon>
        <taxon>Amphioxiformes</taxon>
        <taxon>Branchiostomatidae</taxon>
        <taxon>Branchiostoma</taxon>
    </lineage>
</organism>
<evidence type="ECO:0000256" key="1">
    <source>
        <dbReference type="ARBA" id="ARBA00004123"/>
    </source>
</evidence>
<proteinExistence type="inferred from homology"/>
<keyword evidence="7 14" id="KW-0238">DNA-binding</keyword>
<dbReference type="SMART" id="SM00389">
    <property type="entry name" value="HOX"/>
    <property type="match status" value="1"/>
</dbReference>
<dbReference type="FunFam" id="1.10.10.60:FF:000065">
    <property type="entry name" value="Visual system homeobox 1"/>
    <property type="match status" value="1"/>
</dbReference>
<feature type="compositionally biased region" description="Basic and acidic residues" evidence="16">
    <location>
        <begin position="263"/>
        <end position="285"/>
    </location>
</feature>
<comment type="subcellular location">
    <subcellularLocation>
        <location evidence="1 14 15">Nucleus</location>
    </subcellularLocation>
</comment>
<evidence type="ECO:0000259" key="19">
    <source>
        <dbReference type="PROSITE" id="PS51496"/>
    </source>
</evidence>
<dbReference type="InterPro" id="IPR017970">
    <property type="entry name" value="Homeobox_CS"/>
</dbReference>
<dbReference type="Proteomes" id="UP000838412">
    <property type="component" value="Chromosome 4"/>
</dbReference>
<dbReference type="PROSITE" id="PS50803">
    <property type="entry name" value="OAR"/>
    <property type="match status" value="1"/>
</dbReference>
<dbReference type="PANTHER" id="PTHR46892">
    <property type="entry name" value="VISUAL SYSTEM HOMEOBOX 2"/>
    <property type="match status" value="1"/>
</dbReference>
<evidence type="ECO:0000256" key="12">
    <source>
        <dbReference type="ARBA" id="ARBA00030203"/>
    </source>
</evidence>
<evidence type="ECO:0000256" key="9">
    <source>
        <dbReference type="ARBA" id="ARBA00023163"/>
    </source>
</evidence>
<reference evidence="20" key="1">
    <citation type="submission" date="2022-01" db="EMBL/GenBank/DDBJ databases">
        <authorList>
            <person name="Braso-Vives M."/>
        </authorList>
    </citation>
    <scope>NUCLEOTIDE SEQUENCE</scope>
</reference>
<keyword evidence="8 14" id="KW-0371">Homeobox</keyword>
<dbReference type="InterPro" id="IPR003654">
    <property type="entry name" value="OAR_dom"/>
</dbReference>
<dbReference type="OrthoDB" id="6159439at2759"/>
<evidence type="ECO:0000259" key="18">
    <source>
        <dbReference type="PROSITE" id="PS50803"/>
    </source>
</evidence>
<dbReference type="InterPro" id="IPR001356">
    <property type="entry name" value="HD"/>
</dbReference>
<dbReference type="InterPro" id="IPR009057">
    <property type="entry name" value="Homeodomain-like_sf"/>
</dbReference>
<evidence type="ECO:0000256" key="13">
    <source>
        <dbReference type="ARBA" id="ARBA00031274"/>
    </source>
</evidence>
<dbReference type="AlphaFoldDB" id="A0A8K0ESY1"/>
<evidence type="ECO:0000256" key="10">
    <source>
        <dbReference type="ARBA" id="ARBA00023242"/>
    </source>
</evidence>
<keyword evidence="10 14" id="KW-0539">Nucleus</keyword>
<dbReference type="GO" id="GO:0007601">
    <property type="term" value="P:visual perception"/>
    <property type="evidence" value="ECO:0007669"/>
    <property type="project" value="UniProtKB-KW"/>
</dbReference>
<dbReference type="InterPro" id="IPR023339">
    <property type="entry name" value="CVC"/>
</dbReference>
<feature type="domain" description="CVC" evidence="19">
    <location>
        <begin position="186"/>
        <end position="239"/>
    </location>
</feature>
<evidence type="ECO:0000256" key="2">
    <source>
        <dbReference type="ARBA" id="ARBA00005733"/>
    </source>
</evidence>
<evidence type="ECO:0000256" key="15">
    <source>
        <dbReference type="RuleBase" id="RU000682"/>
    </source>
</evidence>
<dbReference type="Pfam" id="PF03826">
    <property type="entry name" value="OAR"/>
    <property type="match status" value="1"/>
</dbReference>